<dbReference type="Gene3D" id="3.90.230.10">
    <property type="entry name" value="Creatinase/methionine aminopeptidase superfamily"/>
    <property type="match status" value="1"/>
</dbReference>
<dbReference type="Pfam" id="PF00557">
    <property type="entry name" value="Peptidase_M24"/>
    <property type="match status" value="1"/>
</dbReference>
<dbReference type="SUPFAM" id="SSF53092">
    <property type="entry name" value="Creatinase/prolidase N-terminal domain"/>
    <property type="match status" value="1"/>
</dbReference>
<reference evidence="3 4" key="1">
    <citation type="journal article" date="2019" name="Nat. Microbiol.">
        <title>Mediterranean grassland soil C-N compound turnover is dependent on rainfall and depth, and is mediated by genomically divergent microorganisms.</title>
        <authorList>
            <person name="Diamond S."/>
            <person name="Andeer P.F."/>
            <person name="Li Z."/>
            <person name="Crits-Christoph A."/>
            <person name="Burstein D."/>
            <person name="Anantharaman K."/>
            <person name="Lane K.R."/>
            <person name="Thomas B.C."/>
            <person name="Pan C."/>
            <person name="Northen T.R."/>
            <person name="Banfield J.F."/>
        </authorList>
    </citation>
    <scope>NUCLEOTIDE SEQUENCE [LARGE SCALE GENOMIC DNA]</scope>
    <source>
        <strain evidence="3">NP_5</strain>
    </source>
</reference>
<feature type="domain" description="Creatinase N-terminal" evidence="2">
    <location>
        <begin position="1"/>
        <end position="130"/>
    </location>
</feature>
<dbReference type="Pfam" id="PF01321">
    <property type="entry name" value="Creatinase_N"/>
    <property type="match status" value="1"/>
</dbReference>
<sequence>MADRDLAVFVSFTPENIYYLTAHDTPGYYFYQASVVTPNRPPINVLRRIETTNTLGRSWARLAVGYEDRQDPVEATLGLLRELGVAGKTVGAEADSWFISPKRYQQLQGGIESEGGRLVDASQVIEEQRVTKSAEELGHIRTAARAAERAMRVAIAASRAGTTENEVAAEMSAELIRAGSEYAGLPPFITSGPRTSLAHSTWAGRSYVPGDVLNYELPGVVKRYCAALFRCPGERDRGDQAGNDLGRGPQCDQGGVPQARHGAHAGTPYGILGGDQLCARLGRGPDHVDLGR</sequence>
<feature type="domain" description="Peptidase M24" evidence="1">
    <location>
        <begin position="139"/>
        <end position="228"/>
    </location>
</feature>
<evidence type="ECO:0000259" key="2">
    <source>
        <dbReference type="Pfam" id="PF01321"/>
    </source>
</evidence>
<protein>
    <submittedName>
        <fullName evidence="3">Aminopeptidase P family protein</fullName>
    </submittedName>
</protein>
<dbReference type="InterPro" id="IPR029149">
    <property type="entry name" value="Creatin/AminoP/Spt16_N"/>
</dbReference>
<evidence type="ECO:0000313" key="4">
    <source>
        <dbReference type="Proteomes" id="UP000320393"/>
    </source>
</evidence>
<dbReference type="Proteomes" id="UP000320393">
    <property type="component" value="Unassembled WGS sequence"/>
</dbReference>
<dbReference type="Gene3D" id="3.40.350.10">
    <property type="entry name" value="Creatinase/prolidase N-terminal domain"/>
    <property type="match status" value="1"/>
</dbReference>
<dbReference type="PANTHER" id="PTHR46112:SF2">
    <property type="entry name" value="XAA-PRO AMINOPEPTIDASE P-RELATED"/>
    <property type="match status" value="1"/>
</dbReference>
<keyword evidence="3" id="KW-0645">Protease</keyword>
<dbReference type="InterPro" id="IPR000994">
    <property type="entry name" value="Pept_M24"/>
</dbReference>
<dbReference type="SUPFAM" id="SSF55920">
    <property type="entry name" value="Creatinase/aminopeptidase"/>
    <property type="match status" value="1"/>
</dbReference>
<comment type="caution">
    <text evidence="3">The sequence shown here is derived from an EMBL/GenBank/DDBJ whole genome shotgun (WGS) entry which is preliminary data.</text>
</comment>
<keyword evidence="3" id="KW-0378">Hydrolase</keyword>
<keyword evidence="3" id="KW-0031">Aminopeptidase</keyword>
<dbReference type="PANTHER" id="PTHR46112">
    <property type="entry name" value="AMINOPEPTIDASE"/>
    <property type="match status" value="1"/>
</dbReference>
<proteinExistence type="predicted"/>
<organism evidence="3 4">
    <name type="scientific">Candidatus Segetimicrobium genomatis</name>
    <dbReference type="NCBI Taxonomy" id="2569760"/>
    <lineage>
        <taxon>Bacteria</taxon>
        <taxon>Bacillati</taxon>
        <taxon>Candidatus Sysuimicrobiota</taxon>
        <taxon>Candidatus Sysuimicrobiia</taxon>
        <taxon>Candidatus Sysuimicrobiales</taxon>
        <taxon>Candidatus Segetimicrobiaceae</taxon>
        <taxon>Candidatus Segetimicrobium</taxon>
    </lineage>
</organism>
<name>A0A537M9I6_9BACT</name>
<accession>A0A537M9I6</accession>
<dbReference type="InterPro" id="IPR036005">
    <property type="entry name" value="Creatinase/aminopeptidase-like"/>
</dbReference>
<evidence type="ECO:0000259" key="1">
    <source>
        <dbReference type="Pfam" id="PF00557"/>
    </source>
</evidence>
<dbReference type="EMBL" id="VBAM01000007">
    <property type="protein sequence ID" value="TMJ16908.1"/>
    <property type="molecule type" value="Genomic_DNA"/>
</dbReference>
<gene>
    <name evidence="3" type="ORF">E6H02_00250</name>
</gene>
<dbReference type="InterPro" id="IPR050659">
    <property type="entry name" value="Peptidase_M24B"/>
</dbReference>
<dbReference type="AlphaFoldDB" id="A0A537M9I6"/>
<dbReference type="GO" id="GO:0004177">
    <property type="term" value="F:aminopeptidase activity"/>
    <property type="evidence" value="ECO:0007669"/>
    <property type="project" value="UniProtKB-KW"/>
</dbReference>
<evidence type="ECO:0000313" key="3">
    <source>
        <dbReference type="EMBL" id="TMJ16908.1"/>
    </source>
</evidence>
<dbReference type="InterPro" id="IPR000587">
    <property type="entry name" value="Creatinase_N"/>
</dbReference>